<sequence length="79" mass="8941">MKAKFLIILFISYNICLDGIMTKPLNTAKSLTTALRNVEVEIREVLSALPQEERNDLTKTLIVSVMELEHLLVKILATQ</sequence>
<comment type="caution">
    <text evidence="2">The sequence shown here is derived from an EMBL/GenBank/DDBJ whole genome shotgun (WGS) entry which is preliminary data.</text>
</comment>
<reference evidence="2" key="1">
    <citation type="submission" date="2019-08" db="EMBL/GenBank/DDBJ databases">
        <title>The genome of the North American firefly Photinus pyralis.</title>
        <authorList>
            <consortium name="Photinus pyralis genome working group"/>
            <person name="Fallon T.R."/>
            <person name="Sander Lower S.E."/>
            <person name="Weng J.-K."/>
        </authorList>
    </citation>
    <scope>NUCLEOTIDE SEQUENCE</scope>
    <source>
        <strain evidence="2">TRF0915ILg1</strain>
        <tissue evidence="2">Whole body</tissue>
    </source>
</reference>
<keyword evidence="1" id="KW-0732">Signal</keyword>
<protein>
    <submittedName>
        <fullName evidence="2">Uncharacterized protein</fullName>
    </submittedName>
</protein>
<feature type="signal peptide" evidence="1">
    <location>
        <begin position="1"/>
        <end position="22"/>
    </location>
</feature>
<gene>
    <name evidence="2" type="ORF">ILUMI_15845</name>
</gene>
<proteinExistence type="predicted"/>
<dbReference type="AlphaFoldDB" id="A0A8K0CPP4"/>
<keyword evidence="3" id="KW-1185">Reference proteome</keyword>
<accession>A0A8K0CPP4</accession>
<feature type="chain" id="PRO_5035466118" evidence="1">
    <location>
        <begin position="23"/>
        <end position="79"/>
    </location>
</feature>
<evidence type="ECO:0000313" key="3">
    <source>
        <dbReference type="Proteomes" id="UP000801492"/>
    </source>
</evidence>
<dbReference type="Proteomes" id="UP000801492">
    <property type="component" value="Unassembled WGS sequence"/>
</dbReference>
<organism evidence="2 3">
    <name type="scientific">Ignelater luminosus</name>
    <name type="common">Cucubano</name>
    <name type="synonym">Pyrophorus luminosus</name>
    <dbReference type="NCBI Taxonomy" id="2038154"/>
    <lineage>
        <taxon>Eukaryota</taxon>
        <taxon>Metazoa</taxon>
        <taxon>Ecdysozoa</taxon>
        <taxon>Arthropoda</taxon>
        <taxon>Hexapoda</taxon>
        <taxon>Insecta</taxon>
        <taxon>Pterygota</taxon>
        <taxon>Neoptera</taxon>
        <taxon>Endopterygota</taxon>
        <taxon>Coleoptera</taxon>
        <taxon>Polyphaga</taxon>
        <taxon>Elateriformia</taxon>
        <taxon>Elateroidea</taxon>
        <taxon>Elateridae</taxon>
        <taxon>Agrypninae</taxon>
        <taxon>Pyrophorini</taxon>
        <taxon>Ignelater</taxon>
    </lineage>
</organism>
<evidence type="ECO:0000256" key="1">
    <source>
        <dbReference type="SAM" id="SignalP"/>
    </source>
</evidence>
<evidence type="ECO:0000313" key="2">
    <source>
        <dbReference type="EMBL" id="KAF2890329.1"/>
    </source>
</evidence>
<dbReference type="EMBL" id="VTPC01054501">
    <property type="protein sequence ID" value="KAF2890329.1"/>
    <property type="molecule type" value="Genomic_DNA"/>
</dbReference>
<name>A0A8K0CPP4_IGNLU</name>